<name>A0AA43B1F7_9BURK</name>
<protein>
    <submittedName>
        <fullName evidence="1">Flavodoxin family protein</fullName>
    </submittedName>
</protein>
<dbReference type="InterPro" id="IPR029039">
    <property type="entry name" value="Flavoprotein-like_sf"/>
</dbReference>
<dbReference type="Gene3D" id="3.40.50.360">
    <property type="match status" value="1"/>
</dbReference>
<sequence>MARIGIFFYSRTGTGRVVAERLSSVSGWPSYEIRDAAPRFGLRGDLRCVVDSLLKRSPAIRYDGPSLEQFDHVILISPVWLRALAAPMRSFLKAQGPLISAYSIICVMSGYGGFRAVDDMATLAGSKPRSILLLKQYDVLAEECDASLCRFKEQTLAADRPAGWDAPLIRTID</sequence>
<dbReference type="Proteomes" id="UP001161276">
    <property type="component" value="Unassembled WGS sequence"/>
</dbReference>
<evidence type="ECO:0000313" key="2">
    <source>
        <dbReference type="Proteomes" id="UP001161276"/>
    </source>
</evidence>
<organism evidence="1 2">
    <name type="scientific">Achromobacter marplatensis</name>
    <dbReference type="NCBI Taxonomy" id="470868"/>
    <lineage>
        <taxon>Bacteria</taxon>
        <taxon>Pseudomonadati</taxon>
        <taxon>Pseudomonadota</taxon>
        <taxon>Betaproteobacteria</taxon>
        <taxon>Burkholderiales</taxon>
        <taxon>Alcaligenaceae</taxon>
        <taxon>Achromobacter</taxon>
    </lineage>
</organism>
<evidence type="ECO:0000313" key="1">
    <source>
        <dbReference type="EMBL" id="MDH2052053.1"/>
    </source>
</evidence>
<reference evidence="1" key="1">
    <citation type="submission" date="2022-09" db="EMBL/GenBank/DDBJ databases">
        <title>Intensive care unit water sources are persistently colonized with multi-drug resistant bacteria and are the site of extensive horizontal gene transfer of antibiotic resistance genes.</title>
        <authorList>
            <person name="Diorio-Toth L."/>
        </authorList>
    </citation>
    <scope>NUCLEOTIDE SEQUENCE</scope>
    <source>
        <strain evidence="1">GD03676</strain>
    </source>
</reference>
<comment type="caution">
    <text evidence="1">The sequence shown here is derived from an EMBL/GenBank/DDBJ whole genome shotgun (WGS) entry which is preliminary data.</text>
</comment>
<accession>A0AA43B1F7</accession>
<dbReference type="AlphaFoldDB" id="A0AA43B1F7"/>
<proteinExistence type="predicted"/>
<dbReference type="RefSeq" id="WP_131224880.1">
    <property type="nucleotide sequence ID" value="NZ_ALJE01000006.1"/>
</dbReference>
<gene>
    <name evidence="1" type="ORF">N5K24_16725</name>
</gene>
<dbReference type="SUPFAM" id="SSF52218">
    <property type="entry name" value="Flavoproteins"/>
    <property type="match status" value="1"/>
</dbReference>
<dbReference type="EMBL" id="JAOCKG010000006">
    <property type="protein sequence ID" value="MDH2052053.1"/>
    <property type="molecule type" value="Genomic_DNA"/>
</dbReference>